<dbReference type="GO" id="GO:0042573">
    <property type="term" value="P:retinoic acid metabolic process"/>
    <property type="evidence" value="ECO:0007669"/>
    <property type="project" value="TreeGrafter"/>
</dbReference>
<reference evidence="7" key="2">
    <citation type="submission" date="2024-04" db="UniProtKB">
        <authorList>
            <consortium name="Ensembl"/>
        </authorList>
    </citation>
    <scope>IDENTIFICATION</scope>
</reference>
<name>G3PAG9_GASAC</name>
<dbReference type="PANTHER" id="PTHR43720:SF2">
    <property type="entry name" value="2-AMINOMUCONIC SEMIALDEHYDE DEHYDROGENASE"/>
    <property type="match status" value="1"/>
</dbReference>
<dbReference type="FunFam" id="3.40.605.10:FF:000001">
    <property type="entry name" value="Aldehyde dehydrogenase 1"/>
    <property type="match status" value="1"/>
</dbReference>
<dbReference type="Bgee" id="ENSGACG00000011008">
    <property type="expression patterns" value="Expressed in liver and 3 other cell types or tissues"/>
</dbReference>
<evidence type="ECO:0000259" key="6">
    <source>
        <dbReference type="Pfam" id="PF00171"/>
    </source>
</evidence>
<keyword evidence="2 5" id="KW-0560">Oxidoreductase</keyword>
<comment type="similarity">
    <text evidence="1 5">Belongs to the aldehyde dehydrogenase family.</text>
</comment>
<dbReference type="Pfam" id="PF00171">
    <property type="entry name" value="Aldedh"/>
    <property type="match status" value="1"/>
</dbReference>
<keyword evidence="3" id="KW-0520">NAD</keyword>
<evidence type="ECO:0000256" key="2">
    <source>
        <dbReference type="ARBA" id="ARBA00023002"/>
    </source>
</evidence>
<proteinExistence type="inferred from homology"/>
<dbReference type="AlphaFoldDB" id="G3PAG9"/>
<dbReference type="GO" id="GO:0001758">
    <property type="term" value="F:retinal dehydrogenase (NAD+) activity"/>
    <property type="evidence" value="ECO:0007669"/>
    <property type="project" value="TreeGrafter"/>
</dbReference>
<dbReference type="InterPro" id="IPR016163">
    <property type="entry name" value="Ald_DH_C"/>
</dbReference>
<evidence type="ECO:0000313" key="7">
    <source>
        <dbReference type="Ensembl" id="ENSGACP00000014593.1"/>
    </source>
</evidence>
<dbReference type="Gene3D" id="3.40.605.10">
    <property type="entry name" value="Aldehyde Dehydrogenase, Chain A, domain 1"/>
    <property type="match status" value="1"/>
</dbReference>
<dbReference type="PANTHER" id="PTHR43720">
    <property type="entry name" value="2-AMINOMUCONIC SEMIALDEHYDE DEHYDROGENASE"/>
    <property type="match status" value="1"/>
</dbReference>
<evidence type="ECO:0000256" key="4">
    <source>
        <dbReference type="PROSITE-ProRule" id="PRU10007"/>
    </source>
</evidence>
<protein>
    <submittedName>
        <fullName evidence="7">Aldehyde dehydrogenase 8 family, member A1</fullName>
    </submittedName>
</protein>
<dbReference type="PROSITE" id="PS00687">
    <property type="entry name" value="ALDEHYDE_DEHYDR_GLU"/>
    <property type="match status" value="1"/>
</dbReference>
<dbReference type="InterPro" id="IPR016162">
    <property type="entry name" value="Ald_DH_N"/>
</dbReference>
<feature type="domain" description="Aldehyde dehydrogenase" evidence="6">
    <location>
        <begin position="23"/>
        <end position="283"/>
    </location>
</feature>
<reference evidence="7" key="1">
    <citation type="submission" date="2006-01" db="EMBL/GenBank/DDBJ databases">
        <authorList>
            <person name="Lindblad-Toh K."/>
            <person name="Mauceli E."/>
            <person name="Grabherr M."/>
            <person name="Chang J.L."/>
            <person name="Lander E.S."/>
        </authorList>
    </citation>
    <scope>NUCLEOTIDE SEQUENCE [LARGE SCALE GENOMIC DNA]</scope>
</reference>
<dbReference type="CDD" id="cd07093">
    <property type="entry name" value="ALDH_F8_HMSADH"/>
    <property type="match status" value="1"/>
</dbReference>
<evidence type="ECO:0000256" key="3">
    <source>
        <dbReference type="ARBA" id="ARBA00023027"/>
    </source>
</evidence>
<dbReference type="InterPro" id="IPR015590">
    <property type="entry name" value="Aldehyde_DH_dom"/>
</dbReference>
<feature type="active site" evidence="4">
    <location>
        <position position="253"/>
    </location>
</feature>
<dbReference type="InterPro" id="IPR016161">
    <property type="entry name" value="Ald_DH/histidinol_DH"/>
</dbReference>
<dbReference type="Ensembl" id="ENSGACT00000014619.1">
    <property type="protein sequence ID" value="ENSGACP00000014593.1"/>
    <property type="gene ID" value="ENSGACG00000011008.1"/>
</dbReference>
<evidence type="ECO:0000256" key="1">
    <source>
        <dbReference type="ARBA" id="ARBA00009986"/>
    </source>
</evidence>
<accession>G3PAG9</accession>
<sequence>PAERSSFLVLENFIGGKFVACGSHIESYDPSIGEVYCRVPDSGEQEVEAAVAAAKEAFPGWSARSPEQRAQVLRKLADLMEANLEELAQAESRDQGKTVALARTLDIPRSVHNFRFFASSALHHTTDCSQMDHVGCLSYTVRSPVGVAGLISPWNLPLYLLTWKIAPAIAAGNTVVAKPSEMTSVTAWMMCKLMQQAGVPPGVVNIVFGTGPRAGDALVGHPEVPLISFTGSTATAQRITERSAPYCKKLSLELGGKNPAIVFADANLDQCIETTVRSSFSNQVRQFVALAKSEGGTVHCGEGVDRLDLPERHANGYFMPATVVSGLSEGSRVMQEEIFGPVTCVGSFDTEDEAVSKGNGVRYGLSATVWSRDVGKVHRVARRLQAGLVWTNCWLVRDLNLPFGGMKSSGVGREGGKDSYHFFTEVKTITIKQ</sequence>
<dbReference type="SUPFAM" id="SSF53720">
    <property type="entry name" value="ALDH-like"/>
    <property type="match status" value="1"/>
</dbReference>
<organism evidence="7">
    <name type="scientific">Gasterosteus aculeatus</name>
    <name type="common">Three-spined stickleback</name>
    <dbReference type="NCBI Taxonomy" id="69293"/>
    <lineage>
        <taxon>Eukaryota</taxon>
        <taxon>Metazoa</taxon>
        <taxon>Chordata</taxon>
        <taxon>Craniata</taxon>
        <taxon>Vertebrata</taxon>
        <taxon>Euteleostomi</taxon>
        <taxon>Actinopterygii</taxon>
        <taxon>Neopterygii</taxon>
        <taxon>Teleostei</taxon>
        <taxon>Neoteleostei</taxon>
        <taxon>Acanthomorphata</taxon>
        <taxon>Eupercaria</taxon>
        <taxon>Perciformes</taxon>
        <taxon>Cottioidei</taxon>
        <taxon>Gasterosteales</taxon>
        <taxon>Gasterosteidae</taxon>
        <taxon>Gasterosteus</taxon>
    </lineage>
</organism>
<dbReference type="InterPro" id="IPR029510">
    <property type="entry name" value="Ald_DH_CS_GLU"/>
</dbReference>
<dbReference type="Gene3D" id="3.40.309.10">
    <property type="entry name" value="Aldehyde Dehydrogenase, Chain A, domain 2"/>
    <property type="match status" value="1"/>
</dbReference>
<evidence type="ECO:0000256" key="5">
    <source>
        <dbReference type="RuleBase" id="RU003345"/>
    </source>
</evidence>